<keyword evidence="2" id="KW-1185">Reference proteome</keyword>
<organism evidence="1 2">
    <name type="scientific">Melastoma candidum</name>
    <dbReference type="NCBI Taxonomy" id="119954"/>
    <lineage>
        <taxon>Eukaryota</taxon>
        <taxon>Viridiplantae</taxon>
        <taxon>Streptophyta</taxon>
        <taxon>Embryophyta</taxon>
        <taxon>Tracheophyta</taxon>
        <taxon>Spermatophyta</taxon>
        <taxon>Magnoliopsida</taxon>
        <taxon>eudicotyledons</taxon>
        <taxon>Gunneridae</taxon>
        <taxon>Pentapetalae</taxon>
        <taxon>rosids</taxon>
        <taxon>malvids</taxon>
        <taxon>Myrtales</taxon>
        <taxon>Melastomataceae</taxon>
        <taxon>Melastomatoideae</taxon>
        <taxon>Melastomateae</taxon>
        <taxon>Melastoma</taxon>
    </lineage>
</organism>
<sequence length="434" mass="48606">MCPRSFLLLIFVAASVGLSLCQGSLLGSLKIDCGAQAAHFRGLMSYWDTDEKYIKTGDNKAIPSENFNSVTELNTLRYFKKGKKNCYTLPAVPSSSYNVKASFYYGNYDERSKPPIFGLEIEANEWDEVVTSSTVAVYHEAILTARGHDFSVCLVRLKGKHGHPFINALEISPLSSNGMYETMNRDLTWFRIFRYRFGAGETVLGYPDPYSRVWESYTPSTGEESVTAGALFFQDNSNEVPDTVLNQAMEAPSLNNSLDLKLDFEKTDDNCLYYMTFYFTSMHSSTWMTGTNSFDIYIGGVHKATVLTEFSKCTSWTWVDARMNNTKVLNLEFRPNEQTSFPPAISAMEVFGANHGKKRNLGLIIGLPIGLVLGLPLLGLFIYFIVLRRKPRPVQARPAPQLTAHNGAIPGQGFDQEELDELLHLHFSLSNGQV</sequence>
<dbReference type="Proteomes" id="UP001057402">
    <property type="component" value="Chromosome 5"/>
</dbReference>
<protein>
    <submittedName>
        <fullName evidence="1">Uncharacterized protein</fullName>
    </submittedName>
</protein>
<evidence type="ECO:0000313" key="2">
    <source>
        <dbReference type="Proteomes" id="UP001057402"/>
    </source>
</evidence>
<evidence type="ECO:0000313" key="1">
    <source>
        <dbReference type="EMBL" id="KAI4368814.1"/>
    </source>
</evidence>
<gene>
    <name evidence="1" type="ORF">MLD38_017328</name>
</gene>
<comment type="caution">
    <text evidence="1">The sequence shown here is derived from an EMBL/GenBank/DDBJ whole genome shotgun (WGS) entry which is preliminary data.</text>
</comment>
<reference evidence="2" key="1">
    <citation type="journal article" date="2023" name="Front. Plant Sci.">
        <title>Chromosomal-level genome assembly of Melastoma candidum provides insights into trichome evolution.</title>
        <authorList>
            <person name="Zhong Y."/>
            <person name="Wu W."/>
            <person name="Sun C."/>
            <person name="Zou P."/>
            <person name="Liu Y."/>
            <person name="Dai S."/>
            <person name="Zhou R."/>
        </authorList>
    </citation>
    <scope>NUCLEOTIDE SEQUENCE [LARGE SCALE GENOMIC DNA]</scope>
</reference>
<accession>A0ACB9QQA0</accession>
<name>A0ACB9QQA0_9MYRT</name>
<proteinExistence type="predicted"/>
<dbReference type="EMBL" id="CM042884">
    <property type="protein sequence ID" value="KAI4368814.1"/>
    <property type="molecule type" value="Genomic_DNA"/>
</dbReference>